<name>A0A2W0CT78_9BACL</name>
<accession>A0A2W0CT78</accession>
<proteinExistence type="predicted"/>
<protein>
    <submittedName>
        <fullName evidence="1">Uncharacterized protein</fullName>
    </submittedName>
</protein>
<dbReference type="RefSeq" id="WP_181429925.1">
    <property type="nucleotide sequence ID" value="NZ_PRLG01000028.1"/>
</dbReference>
<dbReference type="EMBL" id="PRLG01000028">
    <property type="protein sequence ID" value="PYY26911.1"/>
    <property type="molecule type" value="Genomic_DNA"/>
</dbReference>
<dbReference type="Proteomes" id="UP000247459">
    <property type="component" value="Unassembled WGS sequence"/>
</dbReference>
<evidence type="ECO:0000313" key="1">
    <source>
        <dbReference type="EMBL" id="PYY26911.1"/>
    </source>
</evidence>
<gene>
    <name evidence="1" type="ORF">PIL02S_05087</name>
</gene>
<sequence length="154" mass="16701">MRGTFQFVTGTATMCLFDLASLKHRVEEPNDWWSIPEDELAEVNAGHCLFFNLGADGLYEVAWSVNISDTASAVQKTEGAQVFYLQVPSGNIFLGAAEDVSGGELEPDESCDGIILSLQPGNVACIVSREGKQISLTIQPSAQGHNELDRLIRI</sequence>
<evidence type="ECO:0000313" key="2">
    <source>
        <dbReference type="Proteomes" id="UP000247459"/>
    </source>
</evidence>
<dbReference type="InterPro" id="IPR045665">
    <property type="entry name" value="DUF6386"/>
</dbReference>
<reference evidence="1 2" key="1">
    <citation type="submission" date="2018-01" db="EMBL/GenBank/DDBJ databases">
        <title>Genome sequence of the PGP bacterium Paenibacillus illinoisensis E3.</title>
        <authorList>
            <person name="Rolli E."/>
            <person name="Marasco R."/>
            <person name="Bessem C."/>
            <person name="Michoud G."/>
            <person name="Gaiarsa S."/>
            <person name="Borin S."/>
            <person name="Daffonchio D."/>
        </authorList>
    </citation>
    <scope>NUCLEOTIDE SEQUENCE [LARGE SCALE GENOMIC DNA]</scope>
    <source>
        <strain evidence="1 2">E3</strain>
    </source>
</reference>
<dbReference type="Pfam" id="PF19923">
    <property type="entry name" value="DUF6386"/>
    <property type="match status" value="1"/>
</dbReference>
<dbReference type="AlphaFoldDB" id="A0A2W0CT78"/>
<organism evidence="1 2">
    <name type="scientific">Paenibacillus illinoisensis</name>
    <dbReference type="NCBI Taxonomy" id="59845"/>
    <lineage>
        <taxon>Bacteria</taxon>
        <taxon>Bacillati</taxon>
        <taxon>Bacillota</taxon>
        <taxon>Bacilli</taxon>
        <taxon>Bacillales</taxon>
        <taxon>Paenibacillaceae</taxon>
        <taxon>Paenibacillus</taxon>
    </lineage>
</organism>
<comment type="caution">
    <text evidence="1">The sequence shown here is derived from an EMBL/GenBank/DDBJ whole genome shotgun (WGS) entry which is preliminary data.</text>
</comment>